<dbReference type="InterPro" id="IPR007197">
    <property type="entry name" value="rSAM"/>
</dbReference>
<organism evidence="5 6">
    <name type="scientific">Roseospira goensis</name>
    <dbReference type="NCBI Taxonomy" id="391922"/>
    <lineage>
        <taxon>Bacteria</taxon>
        <taxon>Pseudomonadati</taxon>
        <taxon>Pseudomonadota</taxon>
        <taxon>Alphaproteobacteria</taxon>
        <taxon>Rhodospirillales</taxon>
        <taxon>Rhodospirillaceae</taxon>
        <taxon>Roseospira</taxon>
    </lineage>
</organism>
<dbReference type="PANTHER" id="PTHR13932:SF5">
    <property type="entry name" value="RADICAL S-ADENOSYL METHIONINE DOMAIN-CONTAINING PROTEIN 1, MITOCHONDRIAL"/>
    <property type="match status" value="1"/>
</dbReference>
<evidence type="ECO:0000256" key="1">
    <source>
        <dbReference type="ARBA" id="ARBA00006100"/>
    </source>
</evidence>
<dbReference type="SFLD" id="SFLDG01065">
    <property type="entry name" value="anaerobic_coproporphyrinogen-I"/>
    <property type="match status" value="1"/>
</dbReference>
<evidence type="ECO:0000313" key="5">
    <source>
        <dbReference type="EMBL" id="MBB4284436.1"/>
    </source>
</evidence>
<dbReference type="Gene3D" id="3.30.750.200">
    <property type="match status" value="1"/>
</dbReference>
<dbReference type="GO" id="GO:0051539">
    <property type="term" value="F:4 iron, 4 sulfur cluster binding"/>
    <property type="evidence" value="ECO:0007669"/>
    <property type="project" value="UniProtKB-UniRule"/>
</dbReference>
<dbReference type="AlphaFoldDB" id="A0A7W6RWD1"/>
<dbReference type="GO" id="GO:0004109">
    <property type="term" value="F:coproporphyrinogen oxidase activity"/>
    <property type="evidence" value="ECO:0007669"/>
    <property type="project" value="InterPro"/>
</dbReference>
<comment type="similarity">
    <text evidence="1">Belongs to the anaerobic coproporphyrinogen-III oxidase family. HemW subfamily.</text>
</comment>
<evidence type="ECO:0000259" key="4">
    <source>
        <dbReference type="PROSITE" id="PS51918"/>
    </source>
</evidence>
<keyword evidence="5" id="KW-0560">Oxidoreductase</keyword>
<keyword evidence="2" id="KW-0143">Chaperone</keyword>
<accession>A0A7W6RWD1</accession>
<name>A0A7W6RWD1_9PROT</name>
<keyword evidence="2" id="KW-0479">Metal-binding</keyword>
<comment type="subcellular location">
    <subcellularLocation>
        <location evidence="2">Cytoplasm</location>
    </subcellularLocation>
</comment>
<dbReference type="InterPro" id="IPR004559">
    <property type="entry name" value="HemW-like"/>
</dbReference>
<keyword evidence="2" id="KW-0408">Iron</keyword>
<dbReference type="SFLD" id="SFLDS00029">
    <property type="entry name" value="Radical_SAM"/>
    <property type="match status" value="1"/>
</dbReference>
<dbReference type="CDD" id="cd01335">
    <property type="entry name" value="Radical_SAM"/>
    <property type="match status" value="1"/>
</dbReference>
<gene>
    <name evidence="5" type="ORF">GGD88_000142</name>
</gene>
<dbReference type="Pfam" id="PF04055">
    <property type="entry name" value="Radical_SAM"/>
    <property type="match status" value="1"/>
</dbReference>
<keyword evidence="2" id="KW-0411">Iron-sulfur</keyword>
<dbReference type="GO" id="GO:0005737">
    <property type="term" value="C:cytoplasm"/>
    <property type="evidence" value="ECO:0007669"/>
    <property type="project" value="UniProtKB-SubCell"/>
</dbReference>
<protein>
    <recommendedName>
        <fullName evidence="2">Heme chaperone HemW</fullName>
    </recommendedName>
</protein>
<dbReference type="PANTHER" id="PTHR13932">
    <property type="entry name" value="COPROPORPHYRINIGEN III OXIDASE"/>
    <property type="match status" value="1"/>
</dbReference>
<dbReference type="GO" id="GO:0046872">
    <property type="term" value="F:metal ion binding"/>
    <property type="evidence" value="ECO:0007669"/>
    <property type="project" value="UniProtKB-UniRule"/>
</dbReference>
<comment type="function">
    <text evidence="2">Probably acts as a heme chaperone, transferring heme to an unknown acceptor. Binds one molecule of heme per monomer, possibly covalently. Binds 1 [4Fe-4S] cluster. The cluster is coordinated with 3 cysteines and an exchangeable S-adenosyl-L-methionine.</text>
</comment>
<dbReference type="PROSITE" id="PS51918">
    <property type="entry name" value="RADICAL_SAM"/>
    <property type="match status" value="1"/>
</dbReference>
<keyword evidence="2" id="KW-0349">Heme</keyword>
<reference evidence="5 6" key="1">
    <citation type="submission" date="2020-08" db="EMBL/GenBank/DDBJ databases">
        <title>Genome sequencing of Purple Non-Sulfur Bacteria from various extreme environments.</title>
        <authorList>
            <person name="Mayer M."/>
        </authorList>
    </citation>
    <scope>NUCLEOTIDE SEQUENCE [LARGE SCALE GENOMIC DNA]</scope>
    <source>
        <strain evidence="5 6">JA135</strain>
    </source>
</reference>
<dbReference type="EMBL" id="JACIGI010000001">
    <property type="protein sequence ID" value="MBB4284436.1"/>
    <property type="molecule type" value="Genomic_DNA"/>
</dbReference>
<keyword evidence="2" id="KW-0004">4Fe-4S</keyword>
<dbReference type="SFLD" id="SFLDF00562">
    <property type="entry name" value="HemN-like__clustered_with_heat"/>
    <property type="match status" value="1"/>
</dbReference>
<dbReference type="SMART" id="SM00729">
    <property type="entry name" value="Elp3"/>
    <property type="match status" value="1"/>
</dbReference>
<dbReference type="InterPro" id="IPR034505">
    <property type="entry name" value="Coproporphyrinogen-III_oxidase"/>
</dbReference>
<proteinExistence type="inferred from homology"/>
<keyword evidence="6" id="KW-1185">Reference proteome</keyword>
<dbReference type="NCBIfam" id="TIGR00539">
    <property type="entry name" value="hemN_rel"/>
    <property type="match status" value="1"/>
</dbReference>
<dbReference type="Pfam" id="PF06969">
    <property type="entry name" value="HemN_C"/>
    <property type="match status" value="1"/>
</dbReference>
<feature type="domain" description="Radical SAM core" evidence="4">
    <location>
        <begin position="18"/>
        <end position="289"/>
    </location>
</feature>
<keyword evidence="2" id="KW-0949">S-adenosyl-L-methionine</keyword>
<dbReference type="GO" id="GO:0006779">
    <property type="term" value="P:porphyrin-containing compound biosynthetic process"/>
    <property type="evidence" value="ECO:0007669"/>
    <property type="project" value="InterPro"/>
</dbReference>
<dbReference type="Proteomes" id="UP000555728">
    <property type="component" value="Unassembled WGS sequence"/>
</dbReference>
<dbReference type="SUPFAM" id="SSF102114">
    <property type="entry name" value="Radical SAM enzymes"/>
    <property type="match status" value="1"/>
</dbReference>
<evidence type="ECO:0000256" key="3">
    <source>
        <dbReference type="SAM" id="MobiDB-lite"/>
    </source>
</evidence>
<evidence type="ECO:0000256" key="2">
    <source>
        <dbReference type="RuleBase" id="RU364116"/>
    </source>
</evidence>
<dbReference type="InterPro" id="IPR058240">
    <property type="entry name" value="rSAM_sf"/>
</dbReference>
<evidence type="ECO:0000313" key="6">
    <source>
        <dbReference type="Proteomes" id="UP000555728"/>
    </source>
</evidence>
<keyword evidence="2" id="KW-0963">Cytoplasm</keyword>
<dbReference type="InterPro" id="IPR006638">
    <property type="entry name" value="Elp3/MiaA/NifB-like_rSAM"/>
</dbReference>
<feature type="region of interest" description="Disordered" evidence="3">
    <location>
        <begin position="51"/>
        <end position="86"/>
    </location>
</feature>
<dbReference type="InterPro" id="IPR010723">
    <property type="entry name" value="HemN_C"/>
</dbReference>
<comment type="caution">
    <text evidence="5">The sequence shown here is derived from an EMBL/GenBank/DDBJ whole genome shotgun (WGS) entry which is preliminary data.</text>
</comment>
<dbReference type="RefSeq" id="WP_221236930.1">
    <property type="nucleotide sequence ID" value="NZ_JACIGI010000001.1"/>
</dbReference>
<sequence length="437" mass="46844">MTALPACTTVPPTDPAIDPHDEGFGLYVHWPWCLSKCPYCDFNSHVIRAGPDPDASGSGPYAASPRRRGRAGRPTDRSALPSAGMIDRPDQDRWARAYVRELETLAAAAPRRPLTSVFFGGGTPSLMAPATVAAVLEAAARLWPLADDIEVTLEANPGAVDRVRFQDLRAAGVSRLSLGVQALDDTALRFLGRRHDAAEALAALDLARSTFARVSYDLIYARPGQTPEAWADELGRALAFAPEHLSLYQLTIETGTAFFAAHRDGAFVLPDEDTAADLWDVTQETTAAAGLPAYEISNHARPGGECRHNLVYWRGGDYVGLGPGAHGRLGGRATRTVAGPAGWLARVERDGHGVQARERLAPADRAVELLLMGLRLTEGVHAARFERLCGRPLPETVDPEALADLTALGLVAWDGVRLRATAAGRPCLNAVLARLVR</sequence>